<dbReference type="InterPro" id="IPR005829">
    <property type="entry name" value="Sugar_transporter_CS"/>
</dbReference>
<dbReference type="GO" id="GO:0016020">
    <property type="term" value="C:membrane"/>
    <property type="evidence" value="ECO:0007669"/>
    <property type="project" value="UniProtKB-SubCell"/>
</dbReference>
<sequence>MGEKKFAKPRNIYLLYTITCLQGMMFFLPILALYFQQTLFTAQNVAIIFAVEAIAAAIFEVPTGAVADLFGRKRTMILASGINILSIATLFIGGSMWMFVIYAVISALANALNSGTDTALMYDTLKEIKKEKYYKKISGIHMALWPVGAAVGSIVGGYLATISLQTPVLYSLIPYTLVLLLNFLLVEPQYERQTDSTFNGHIIESIKDVLHNKQLIFILLGGIVAWSFGESMQLMSQLFFQYKNIPIIWFGYAEAAGFTMSSLGFYFSHHISERFGNKKTIIVSVIVLALLIISATLAKGYMVLVLFELSSFLFGLRSPILGHLWNEEVESRKRATTNSINSFIYQLGVAVFVPLVGYWSDLFSAGTAFLLSALIILFISPIFFSFLKNN</sequence>
<feature type="transmembrane region" description="Helical" evidence="5">
    <location>
        <begin position="168"/>
        <end position="186"/>
    </location>
</feature>
<evidence type="ECO:0000259" key="6">
    <source>
        <dbReference type="PROSITE" id="PS50850"/>
    </source>
</evidence>
<dbReference type="AlphaFoldDB" id="A0A1F6NJZ1"/>
<feature type="transmembrane region" description="Helical" evidence="5">
    <location>
        <begin position="343"/>
        <end position="360"/>
    </location>
</feature>
<keyword evidence="2 5" id="KW-0812">Transmembrane</keyword>
<evidence type="ECO:0000313" key="7">
    <source>
        <dbReference type="EMBL" id="OGH84202.1"/>
    </source>
</evidence>
<dbReference type="InterPro" id="IPR053160">
    <property type="entry name" value="MFS_DHA3_Transporter"/>
</dbReference>
<feature type="transmembrane region" description="Helical" evidence="5">
    <location>
        <begin position="280"/>
        <end position="298"/>
    </location>
</feature>
<evidence type="ECO:0000256" key="1">
    <source>
        <dbReference type="ARBA" id="ARBA00004141"/>
    </source>
</evidence>
<feature type="transmembrane region" description="Helical" evidence="5">
    <location>
        <begin position="304"/>
        <end position="322"/>
    </location>
</feature>
<feature type="transmembrane region" description="Helical" evidence="5">
    <location>
        <begin position="143"/>
        <end position="162"/>
    </location>
</feature>
<evidence type="ECO:0000256" key="5">
    <source>
        <dbReference type="SAM" id="Phobius"/>
    </source>
</evidence>
<dbReference type="InterPro" id="IPR036259">
    <property type="entry name" value="MFS_trans_sf"/>
</dbReference>
<dbReference type="EMBL" id="MFQR01000038">
    <property type="protein sequence ID" value="OGH84202.1"/>
    <property type="molecule type" value="Genomic_DNA"/>
</dbReference>
<proteinExistence type="predicted"/>
<organism evidence="7 8">
    <name type="scientific">Candidatus Magasanikbacteria bacterium RIFOXYA2_FULL_44_8</name>
    <dbReference type="NCBI Taxonomy" id="1798696"/>
    <lineage>
        <taxon>Bacteria</taxon>
        <taxon>Candidatus Magasanikiibacteriota</taxon>
    </lineage>
</organism>
<feature type="transmembrane region" description="Helical" evidence="5">
    <location>
        <begin position="247"/>
        <end position="268"/>
    </location>
</feature>
<dbReference type="Proteomes" id="UP000177803">
    <property type="component" value="Unassembled WGS sequence"/>
</dbReference>
<comment type="subcellular location">
    <subcellularLocation>
        <location evidence="1">Membrane</location>
        <topology evidence="1">Multi-pass membrane protein</topology>
    </subcellularLocation>
</comment>
<dbReference type="PROSITE" id="PS50850">
    <property type="entry name" value="MFS"/>
    <property type="match status" value="1"/>
</dbReference>
<dbReference type="Pfam" id="PF07690">
    <property type="entry name" value="MFS_1"/>
    <property type="match status" value="1"/>
</dbReference>
<evidence type="ECO:0000256" key="2">
    <source>
        <dbReference type="ARBA" id="ARBA00022692"/>
    </source>
</evidence>
<dbReference type="InterPro" id="IPR011701">
    <property type="entry name" value="MFS"/>
</dbReference>
<reference evidence="7 8" key="1">
    <citation type="journal article" date="2016" name="Nat. Commun.">
        <title>Thousands of microbial genomes shed light on interconnected biogeochemical processes in an aquifer system.</title>
        <authorList>
            <person name="Anantharaman K."/>
            <person name="Brown C.T."/>
            <person name="Hug L.A."/>
            <person name="Sharon I."/>
            <person name="Castelle C.J."/>
            <person name="Probst A.J."/>
            <person name="Thomas B.C."/>
            <person name="Singh A."/>
            <person name="Wilkins M.J."/>
            <person name="Karaoz U."/>
            <person name="Brodie E.L."/>
            <person name="Williams K.H."/>
            <person name="Hubbard S.S."/>
            <person name="Banfield J.F."/>
        </authorList>
    </citation>
    <scope>NUCLEOTIDE SEQUENCE [LARGE SCALE GENOMIC DNA]</scope>
</reference>
<name>A0A1F6NJZ1_9BACT</name>
<feature type="domain" description="Major facilitator superfamily (MFS) profile" evidence="6">
    <location>
        <begin position="1"/>
        <end position="390"/>
    </location>
</feature>
<keyword evidence="3 5" id="KW-1133">Transmembrane helix</keyword>
<dbReference type="SUPFAM" id="SSF103473">
    <property type="entry name" value="MFS general substrate transporter"/>
    <property type="match status" value="1"/>
</dbReference>
<feature type="transmembrane region" description="Helical" evidence="5">
    <location>
        <begin position="75"/>
        <end position="93"/>
    </location>
</feature>
<dbReference type="PROSITE" id="PS00216">
    <property type="entry name" value="SUGAR_TRANSPORT_1"/>
    <property type="match status" value="1"/>
</dbReference>
<evidence type="ECO:0000256" key="3">
    <source>
        <dbReference type="ARBA" id="ARBA00022989"/>
    </source>
</evidence>
<feature type="transmembrane region" description="Helical" evidence="5">
    <location>
        <begin position="366"/>
        <end position="387"/>
    </location>
</feature>
<feature type="transmembrane region" description="Helical" evidence="5">
    <location>
        <begin position="215"/>
        <end position="235"/>
    </location>
</feature>
<comment type="caution">
    <text evidence="7">The sequence shown here is derived from an EMBL/GenBank/DDBJ whole genome shotgun (WGS) entry which is preliminary data.</text>
</comment>
<dbReference type="PANTHER" id="PTHR23530:SF1">
    <property type="entry name" value="PERMEASE, MAJOR FACILITATOR SUPERFAMILY-RELATED"/>
    <property type="match status" value="1"/>
</dbReference>
<gene>
    <name evidence="7" type="ORF">A2261_03580</name>
</gene>
<dbReference type="Gene3D" id="1.20.1250.20">
    <property type="entry name" value="MFS general substrate transporter like domains"/>
    <property type="match status" value="1"/>
</dbReference>
<evidence type="ECO:0000256" key="4">
    <source>
        <dbReference type="ARBA" id="ARBA00023136"/>
    </source>
</evidence>
<protein>
    <recommendedName>
        <fullName evidence="6">Major facilitator superfamily (MFS) profile domain-containing protein</fullName>
    </recommendedName>
</protein>
<dbReference type="GO" id="GO:0022857">
    <property type="term" value="F:transmembrane transporter activity"/>
    <property type="evidence" value="ECO:0007669"/>
    <property type="project" value="InterPro"/>
</dbReference>
<feature type="transmembrane region" description="Helical" evidence="5">
    <location>
        <begin position="99"/>
        <end position="122"/>
    </location>
</feature>
<dbReference type="PANTHER" id="PTHR23530">
    <property type="entry name" value="TRANSPORT PROTEIN-RELATED"/>
    <property type="match status" value="1"/>
</dbReference>
<evidence type="ECO:0000313" key="8">
    <source>
        <dbReference type="Proteomes" id="UP000177803"/>
    </source>
</evidence>
<accession>A0A1F6NJZ1</accession>
<keyword evidence="4 5" id="KW-0472">Membrane</keyword>
<feature type="transmembrane region" description="Helical" evidence="5">
    <location>
        <begin position="12"/>
        <end position="35"/>
    </location>
</feature>
<feature type="transmembrane region" description="Helical" evidence="5">
    <location>
        <begin position="41"/>
        <end position="63"/>
    </location>
</feature>
<dbReference type="InterPro" id="IPR020846">
    <property type="entry name" value="MFS_dom"/>
</dbReference>